<name>A0A2I1H9W6_9GLOM</name>
<organism evidence="1 2">
    <name type="scientific">Rhizophagus irregularis</name>
    <dbReference type="NCBI Taxonomy" id="588596"/>
    <lineage>
        <taxon>Eukaryota</taxon>
        <taxon>Fungi</taxon>
        <taxon>Fungi incertae sedis</taxon>
        <taxon>Mucoromycota</taxon>
        <taxon>Glomeromycotina</taxon>
        <taxon>Glomeromycetes</taxon>
        <taxon>Glomerales</taxon>
        <taxon>Glomeraceae</taxon>
        <taxon>Rhizophagus</taxon>
    </lineage>
</organism>
<accession>A0A2I1H9W6</accession>
<keyword evidence="2" id="KW-1185">Reference proteome</keyword>
<gene>
    <name evidence="1" type="ORF">RhiirA4_505040</name>
</gene>
<dbReference type="EMBL" id="LLXI01001924">
    <property type="protein sequence ID" value="PKY55673.1"/>
    <property type="molecule type" value="Genomic_DNA"/>
</dbReference>
<dbReference type="Proteomes" id="UP000234323">
    <property type="component" value="Unassembled WGS sequence"/>
</dbReference>
<sequence length="132" mass="15053">MAAIRKKLVYAAIQEAFSEADKNPNLNYDLTNQQKLLNGITFADNSLAKDEKAETARIITESYDSFKIIKNEGGRRICENCLYISAYSRSECSSGVYISRTYSFEILDDKENNYVDIINSEDQDELEIPNDK</sequence>
<evidence type="ECO:0000313" key="2">
    <source>
        <dbReference type="Proteomes" id="UP000234323"/>
    </source>
</evidence>
<protein>
    <submittedName>
        <fullName evidence="1">Uncharacterized protein</fullName>
    </submittedName>
</protein>
<reference evidence="1 2" key="1">
    <citation type="submission" date="2015-10" db="EMBL/GenBank/DDBJ databases">
        <title>Genome analyses suggest a sexual origin of heterokaryosis in a supposedly ancient asexual fungus.</title>
        <authorList>
            <person name="Ropars J."/>
            <person name="Sedzielewska K."/>
            <person name="Noel J."/>
            <person name="Charron P."/>
            <person name="Farinelli L."/>
            <person name="Marton T."/>
            <person name="Kruger M."/>
            <person name="Pelin A."/>
            <person name="Brachmann A."/>
            <person name="Corradi N."/>
        </authorList>
    </citation>
    <scope>NUCLEOTIDE SEQUENCE [LARGE SCALE GENOMIC DNA]</scope>
    <source>
        <strain evidence="1 2">A4</strain>
    </source>
</reference>
<comment type="caution">
    <text evidence="1">The sequence shown here is derived from an EMBL/GenBank/DDBJ whole genome shotgun (WGS) entry which is preliminary data.</text>
</comment>
<evidence type="ECO:0000313" key="1">
    <source>
        <dbReference type="EMBL" id="PKY55673.1"/>
    </source>
</evidence>
<proteinExistence type="predicted"/>
<dbReference type="AlphaFoldDB" id="A0A2I1H9W6"/>